<dbReference type="InterPro" id="IPR050416">
    <property type="entry name" value="FAD-linked_Oxidoreductase"/>
</dbReference>
<keyword evidence="5" id="KW-0560">Oxidoreductase</keyword>
<keyword evidence="4" id="KW-0274">FAD</keyword>
<gene>
    <name evidence="7" type="ORF">DF220_07125</name>
</gene>
<dbReference type="Gene3D" id="3.30.43.10">
    <property type="entry name" value="Uridine Diphospho-n-acetylenolpyruvylglucosamine Reductase, domain 2"/>
    <property type="match status" value="1"/>
</dbReference>
<proteinExistence type="inferred from homology"/>
<keyword evidence="3" id="KW-0285">Flavoprotein</keyword>
<name>A0A2U1T168_9MICO</name>
<evidence type="ECO:0000256" key="4">
    <source>
        <dbReference type="ARBA" id="ARBA00022827"/>
    </source>
</evidence>
<dbReference type="PANTHER" id="PTHR42973:SF39">
    <property type="entry name" value="FAD-BINDING PCMH-TYPE DOMAIN-CONTAINING PROTEIN"/>
    <property type="match status" value="1"/>
</dbReference>
<evidence type="ECO:0000256" key="3">
    <source>
        <dbReference type="ARBA" id="ARBA00022630"/>
    </source>
</evidence>
<dbReference type="InterPro" id="IPR036318">
    <property type="entry name" value="FAD-bd_PCMH-like_sf"/>
</dbReference>
<dbReference type="Gene3D" id="3.40.462.20">
    <property type="match status" value="1"/>
</dbReference>
<evidence type="ECO:0000256" key="2">
    <source>
        <dbReference type="ARBA" id="ARBA00005466"/>
    </source>
</evidence>
<sequence length="457" mass="47671">MSLPIDADSVAALATTIDGPVMLPHDDGYAAEVTGFNLAYPQAPDVVVGAANPRDVSRAVRFAVDHELPVRVFATGHGTHSSITDGMLITTRRMTDVTIDEQERTATVAAGATWADVQDAAAAHGLTAIPGSSPTVGVVGYLLGGGLGPLARSHGFSSDYVRSFEVVTAAGDIVRASADEHPDLLWALRGGKGGFGVVTSVELALVDLATVYGGALFFDTGDIDHVLRSWVTWTETAPDAVTTSVALLNMPPLDVIPEPLRGKTVVSLRFAFPGDADEGERLVAPLRSLATPLIDAVGILPTSQLKLIHSDPEAPAPAWSDGLLLGRLDDRFADTLLASVGPGSQLPLMAVEIRHLGSATAADTDEGTAVGGRGALYTMTIIGAPVPDLFETVLPQVMGGIRAAVAEWTAPETTINFVGDPHSRAEFVKAWPAATAAKLSSLREEWDPSGTFVFGPH</sequence>
<evidence type="ECO:0000313" key="8">
    <source>
        <dbReference type="Proteomes" id="UP000244978"/>
    </source>
</evidence>
<reference evidence="8" key="1">
    <citation type="submission" date="2018-04" db="EMBL/GenBank/DDBJ databases">
        <authorList>
            <person name="Liu S."/>
            <person name="Wang Z."/>
            <person name="Li J."/>
        </authorList>
    </citation>
    <scope>NUCLEOTIDE SEQUENCE [LARGE SCALE GENOMIC DNA]</scope>
    <source>
        <strain evidence="8">S1194</strain>
    </source>
</reference>
<dbReference type="Pfam" id="PF01565">
    <property type="entry name" value="FAD_binding_4"/>
    <property type="match status" value="1"/>
</dbReference>
<dbReference type="InterPro" id="IPR006094">
    <property type="entry name" value="Oxid_FAD_bind_N"/>
</dbReference>
<comment type="similarity">
    <text evidence="2">Belongs to the oxygen-dependent FAD-linked oxidoreductase family.</text>
</comment>
<evidence type="ECO:0000256" key="5">
    <source>
        <dbReference type="ARBA" id="ARBA00023002"/>
    </source>
</evidence>
<feature type="domain" description="FAD-binding PCMH-type" evidence="6">
    <location>
        <begin position="40"/>
        <end position="208"/>
    </location>
</feature>
<dbReference type="PROSITE" id="PS51387">
    <property type="entry name" value="FAD_PCMH"/>
    <property type="match status" value="1"/>
</dbReference>
<evidence type="ECO:0000259" key="6">
    <source>
        <dbReference type="PROSITE" id="PS51387"/>
    </source>
</evidence>
<dbReference type="Gene3D" id="3.30.465.10">
    <property type="match status" value="1"/>
</dbReference>
<dbReference type="InterPro" id="IPR016169">
    <property type="entry name" value="FAD-bd_PCMH_sub2"/>
</dbReference>
<dbReference type="PANTHER" id="PTHR42973">
    <property type="entry name" value="BINDING OXIDOREDUCTASE, PUTATIVE (AFU_ORTHOLOGUE AFUA_1G17690)-RELATED"/>
    <property type="match status" value="1"/>
</dbReference>
<evidence type="ECO:0000313" key="7">
    <source>
        <dbReference type="EMBL" id="PWB97624.1"/>
    </source>
</evidence>
<keyword evidence="8" id="KW-1185">Reference proteome</keyword>
<comment type="cofactor">
    <cofactor evidence="1">
        <name>FAD</name>
        <dbReference type="ChEBI" id="CHEBI:57692"/>
    </cofactor>
</comment>
<protein>
    <submittedName>
        <fullName evidence="7">FAD-binding protein</fullName>
    </submittedName>
</protein>
<evidence type="ECO:0000256" key="1">
    <source>
        <dbReference type="ARBA" id="ARBA00001974"/>
    </source>
</evidence>
<dbReference type="InterPro" id="IPR016166">
    <property type="entry name" value="FAD-bd_PCMH"/>
</dbReference>
<dbReference type="GO" id="GO:0071949">
    <property type="term" value="F:FAD binding"/>
    <property type="evidence" value="ECO:0007669"/>
    <property type="project" value="InterPro"/>
</dbReference>
<accession>A0A2U1T168</accession>
<comment type="caution">
    <text evidence="7">The sequence shown here is derived from an EMBL/GenBank/DDBJ whole genome shotgun (WGS) entry which is preliminary data.</text>
</comment>
<dbReference type="AlphaFoldDB" id="A0A2U1T168"/>
<organism evidence="7 8">
    <name type="scientific">Homoserinimonas hongtaonis</name>
    <dbReference type="NCBI Taxonomy" id="2079791"/>
    <lineage>
        <taxon>Bacteria</taxon>
        <taxon>Bacillati</taxon>
        <taxon>Actinomycetota</taxon>
        <taxon>Actinomycetes</taxon>
        <taxon>Micrococcales</taxon>
        <taxon>Microbacteriaceae</taxon>
        <taxon>Homoserinimonas</taxon>
    </lineage>
</organism>
<dbReference type="InterPro" id="IPR016167">
    <property type="entry name" value="FAD-bd_PCMH_sub1"/>
</dbReference>
<dbReference type="GO" id="GO:0016491">
    <property type="term" value="F:oxidoreductase activity"/>
    <property type="evidence" value="ECO:0007669"/>
    <property type="project" value="UniProtKB-KW"/>
</dbReference>
<dbReference type="Proteomes" id="UP000244978">
    <property type="component" value="Unassembled WGS sequence"/>
</dbReference>
<dbReference type="PROSITE" id="PS00862">
    <property type="entry name" value="OX2_COVAL_FAD"/>
    <property type="match status" value="1"/>
</dbReference>
<dbReference type="RefSeq" id="WP_108997535.1">
    <property type="nucleotide sequence ID" value="NZ_QEEX01000001.1"/>
</dbReference>
<dbReference type="EMBL" id="QEEX01000001">
    <property type="protein sequence ID" value="PWB97624.1"/>
    <property type="molecule type" value="Genomic_DNA"/>
</dbReference>
<dbReference type="InterPro" id="IPR006093">
    <property type="entry name" value="Oxy_OxRdtase_FAD_BS"/>
</dbReference>
<dbReference type="SUPFAM" id="SSF56176">
    <property type="entry name" value="FAD-binding/transporter-associated domain-like"/>
    <property type="match status" value="1"/>
</dbReference>